<keyword evidence="10" id="KW-1185">Reference proteome</keyword>
<dbReference type="OrthoDB" id="407658at2759"/>
<evidence type="ECO:0000256" key="2">
    <source>
        <dbReference type="ARBA" id="ARBA00010782"/>
    </source>
</evidence>
<dbReference type="PANTHER" id="PTHR12728:SF0">
    <property type="entry name" value="RIBOSOME PRODUCTION FACTOR 2 HOMOLOG"/>
    <property type="match status" value="1"/>
</dbReference>
<name>A0A7R8XFR1_9CRUS</name>
<evidence type="ECO:0000259" key="8">
    <source>
        <dbReference type="PROSITE" id="PS50833"/>
    </source>
</evidence>
<dbReference type="GO" id="GO:0000463">
    <property type="term" value="P:maturation of LSU-rRNA from tricistronic rRNA transcript (SSU-rRNA, 5.8S rRNA, LSU-rRNA)"/>
    <property type="evidence" value="ECO:0007669"/>
    <property type="project" value="TreeGrafter"/>
</dbReference>
<evidence type="ECO:0000256" key="3">
    <source>
        <dbReference type="ARBA" id="ARBA00020387"/>
    </source>
</evidence>
<reference evidence="9" key="1">
    <citation type="submission" date="2020-11" db="EMBL/GenBank/DDBJ databases">
        <authorList>
            <person name="Tran Van P."/>
        </authorList>
    </citation>
    <scope>NUCLEOTIDE SEQUENCE</scope>
</reference>
<dbReference type="PANTHER" id="PTHR12728">
    <property type="entry name" value="BRIX DOMAIN CONTAINING PROTEIN"/>
    <property type="match status" value="1"/>
</dbReference>
<dbReference type="InterPro" id="IPR007109">
    <property type="entry name" value="Brix"/>
</dbReference>
<protein>
    <recommendedName>
        <fullName evidence="3 6">Ribosome production factor 2 homolog</fullName>
    </recommendedName>
    <alternativeName>
        <fullName evidence="5 6">Ribosome biogenesis protein RPF2 homolog</fullName>
    </alternativeName>
</protein>
<evidence type="ECO:0000256" key="1">
    <source>
        <dbReference type="ARBA" id="ARBA00004604"/>
    </source>
</evidence>
<proteinExistence type="inferred from homology"/>
<organism evidence="9">
    <name type="scientific">Darwinula stevensoni</name>
    <dbReference type="NCBI Taxonomy" id="69355"/>
    <lineage>
        <taxon>Eukaryota</taxon>
        <taxon>Metazoa</taxon>
        <taxon>Ecdysozoa</taxon>
        <taxon>Arthropoda</taxon>
        <taxon>Crustacea</taxon>
        <taxon>Oligostraca</taxon>
        <taxon>Ostracoda</taxon>
        <taxon>Podocopa</taxon>
        <taxon>Podocopida</taxon>
        <taxon>Darwinulocopina</taxon>
        <taxon>Darwinuloidea</taxon>
        <taxon>Darwinulidae</taxon>
        <taxon>Darwinula</taxon>
    </lineage>
</organism>
<feature type="domain" description="Brix" evidence="8">
    <location>
        <begin position="31"/>
        <end position="234"/>
    </location>
</feature>
<comment type="subcellular location">
    <subcellularLocation>
        <location evidence="1 6">Nucleus</location>
        <location evidence="1 6">Nucleolus</location>
    </subcellularLocation>
</comment>
<dbReference type="Pfam" id="PF04427">
    <property type="entry name" value="Brix"/>
    <property type="match status" value="1"/>
</dbReference>
<evidence type="ECO:0000256" key="4">
    <source>
        <dbReference type="ARBA" id="ARBA00023242"/>
    </source>
</evidence>
<evidence type="ECO:0000256" key="6">
    <source>
        <dbReference type="RuleBase" id="RU367086"/>
    </source>
</evidence>
<dbReference type="GO" id="GO:0000027">
    <property type="term" value="P:ribosomal large subunit assembly"/>
    <property type="evidence" value="ECO:0007669"/>
    <property type="project" value="InterPro"/>
</dbReference>
<evidence type="ECO:0000256" key="7">
    <source>
        <dbReference type="SAM" id="MobiDB-lite"/>
    </source>
</evidence>
<dbReference type="GO" id="GO:0005730">
    <property type="term" value="C:nucleolus"/>
    <property type="evidence" value="ECO:0007669"/>
    <property type="project" value="UniProtKB-SubCell"/>
</dbReference>
<accession>A0A7R8XFR1</accession>
<dbReference type="EMBL" id="LR901607">
    <property type="protein sequence ID" value="CAD7248987.1"/>
    <property type="molecule type" value="Genomic_DNA"/>
</dbReference>
<dbReference type="EMBL" id="CAJPEV010002090">
    <property type="protein sequence ID" value="CAG0895611.1"/>
    <property type="molecule type" value="Genomic_DNA"/>
</dbReference>
<dbReference type="Proteomes" id="UP000677054">
    <property type="component" value="Unassembled WGS sequence"/>
</dbReference>
<gene>
    <name evidence="9" type="ORF">DSTB1V02_LOCUS8788</name>
</gene>
<evidence type="ECO:0000256" key="5">
    <source>
        <dbReference type="ARBA" id="ARBA00030889"/>
    </source>
</evidence>
<feature type="region of interest" description="Disordered" evidence="7">
    <location>
        <begin position="279"/>
        <end position="308"/>
    </location>
</feature>
<evidence type="ECO:0000313" key="10">
    <source>
        <dbReference type="Proteomes" id="UP000677054"/>
    </source>
</evidence>
<dbReference type="AlphaFoldDB" id="A0A7R8XFR1"/>
<dbReference type="GO" id="GO:0019843">
    <property type="term" value="F:rRNA binding"/>
    <property type="evidence" value="ECO:0007669"/>
    <property type="project" value="UniProtKB-UniRule"/>
</dbReference>
<sequence length="308" mass="35507">MPVIRRVVKPRTQRAKRALVRREPQLIENPKNAMFLRGSNCSQLVVDCMKDLVALKKPLATYFNRRNEIRPMEDVTPLESFGKQHDCSLFAMGSHSKKRPHNLIIGRLYDYHLLDMVELGILSHSKMSSFHINEIMTGAKPVIIFSGEAFQTEPQYQRLKNLFLDFFRGEEVTSVRLMGLEHVICITAVEAKILLRCYHVQYKKSGSETPRVELEEMGPATEWELRRMRLASDDLFKLATRMPKQLKVKKKKNLSKDVFGTQVGRIHMQRQDLAKLQTRKMKALKKGGKNKKPSDLSSETLAQPMEAE</sequence>
<evidence type="ECO:0000313" key="9">
    <source>
        <dbReference type="EMBL" id="CAD7248987.1"/>
    </source>
</evidence>
<dbReference type="SMART" id="SM00879">
    <property type="entry name" value="Brix"/>
    <property type="match status" value="1"/>
</dbReference>
<feature type="compositionally biased region" description="Basic residues" evidence="7">
    <location>
        <begin position="279"/>
        <end position="291"/>
    </location>
</feature>
<keyword evidence="4 6" id="KW-0539">Nucleus</keyword>
<dbReference type="InterPro" id="IPR039770">
    <property type="entry name" value="Rpf2"/>
</dbReference>
<comment type="similarity">
    <text evidence="2 6">Belongs to the RPF2 family.</text>
</comment>
<dbReference type="PROSITE" id="PS50833">
    <property type="entry name" value="BRIX"/>
    <property type="match status" value="1"/>
</dbReference>